<evidence type="ECO:0000313" key="3">
    <source>
        <dbReference type="EMBL" id="RPE36250.1"/>
    </source>
</evidence>
<dbReference type="InterPro" id="IPR000600">
    <property type="entry name" value="ROK"/>
</dbReference>
<keyword evidence="4" id="KW-1185">Reference proteome</keyword>
<name>A0A3N4SC63_9ACTN</name>
<comment type="similarity">
    <text evidence="1">Belongs to the ROK (NagC/XylR) family.</text>
</comment>
<dbReference type="EMBL" id="RKQG01000001">
    <property type="protein sequence ID" value="RPE36250.1"/>
    <property type="molecule type" value="Genomic_DNA"/>
</dbReference>
<evidence type="ECO:0000313" key="4">
    <source>
        <dbReference type="Proteomes" id="UP000266906"/>
    </source>
</evidence>
<dbReference type="SUPFAM" id="SSF53067">
    <property type="entry name" value="Actin-like ATPase domain"/>
    <property type="match status" value="1"/>
</dbReference>
<dbReference type="PANTHER" id="PTHR18964">
    <property type="entry name" value="ROK (REPRESSOR, ORF, KINASE) FAMILY"/>
    <property type="match status" value="1"/>
</dbReference>
<feature type="region of interest" description="Disordered" evidence="2">
    <location>
        <begin position="1"/>
        <end position="92"/>
    </location>
</feature>
<dbReference type="InterPro" id="IPR043129">
    <property type="entry name" value="ATPase_NBD"/>
</dbReference>
<proteinExistence type="inferred from homology"/>
<evidence type="ECO:0000256" key="2">
    <source>
        <dbReference type="SAM" id="MobiDB-lite"/>
    </source>
</evidence>
<sequence length="405" mass="38505">MTPATEPASGGGAPGREHSGRAGAGPEAAGGPEVTGDTTPVHGKAVAPAAHAAHAAHAAPVAAADPTPGPALDRPVSAATSVATSSGPVGPLGPVVAGVDIGGTKTSAALVGPDGAVGPVVTVPTPAAEGPAAVLAAVAGAVRALGGAPVAVGVGSAGVIDPVRGRVVSATDAMPGWAGTELRSGLEQLLGLPVAVDNDVHAHALGEAWTGAARGARCVLLVAVGTGVGGSLLIDGRVHHGARQVAGHLGHLAVPAATGLPCTCGGTGHVEAVAAGPALHAAYRRAGGSPDVPDLRAVAALAAAGDDRATRVLATGARALGQAIGGLANVLDPDLVLIGGGVAHCGPPWWDPLRAAFAAELLPPLAELPLTACALGPTAAIVGAARLAGAAEPRQVLGERQAPVC</sequence>
<dbReference type="AlphaFoldDB" id="A0A3N4SC63"/>
<dbReference type="Pfam" id="PF00480">
    <property type="entry name" value="ROK"/>
    <property type="match status" value="1"/>
</dbReference>
<dbReference type="Gene3D" id="3.30.420.40">
    <property type="match status" value="2"/>
</dbReference>
<organism evidence="3 4">
    <name type="scientific">Kitasatospora cineracea</name>
    <dbReference type="NCBI Taxonomy" id="88074"/>
    <lineage>
        <taxon>Bacteria</taxon>
        <taxon>Bacillati</taxon>
        <taxon>Actinomycetota</taxon>
        <taxon>Actinomycetes</taxon>
        <taxon>Kitasatosporales</taxon>
        <taxon>Streptomycetaceae</taxon>
        <taxon>Kitasatospora</taxon>
    </lineage>
</organism>
<reference evidence="3 4" key="1">
    <citation type="submission" date="2018-11" db="EMBL/GenBank/DDBJ databases">
        <title>Sequencing the genomes of 1000 actinobacteria strains.</title>
        <authorList>
            <person name="Klenk H.-P."/>
        </authorList>
    </citation>
    <scope>NUCLEOTIDE SEQUENCE [LARGE SCALE GENOMIC DNA]</scope>
    <source>
        <strain evidence="3 4">DSM 44781</strain>
    </source>
</reference>
<accession>A0A3N4SC63</accession>
<gene>
    <name evidence="3" type="ORF">EDD38_4619</name>
</gene>
<dbReference type="Proteomes" id="UP000266906">
    <property type="component" value="Unassembled WGS sequence"/>
</dbReference>
<comment type="caution">
    <text evidence="3">The sequence shown here is derived from an EMBL/GenBank/DDBJ whole genome shotgun (WGS) entry which is preliminary data.</text>
</comment>
<feature type="compositionally biased region" description="Low complexity" evidence="2">
    <location>
        <begin position="45"/>
        <end position="64"/>
    </location>
</feature>
<protein>
    <submittedName>
        <fullName evidence="3">Glucokinase</fullName>
    </submittedName>
</protein>
<dbReference type="PANTHER" id="PTHR18964:SF169">
    <property type="entry name" value="N-ACETYLMANNOSAMINE KINASE"/>
    <property type="match status" value="1"/>
</dbReference>
<evidence type="ECO:0000256" key="1">
    <source>
        <dbReference type="ARBA" id="ARBA00006479"/>
    </source>
</evidence>
<feature type="compositionally biased region" description="Low complexity" evidence="2">
    <location>
        <begin position="76"/>
        <end position="92"/>
    </location>
</feature>